<dbReference type="Proteomes" id="UP000325315">
    <property type="component" value="Unassembled WGS sequence"/>
</dbReference>
<dbReference type="OrthoDB" id="10417314at2759"/>
<dbReference type="AlphaFoldDB" id="A0A5B6WFD1"/>
<name>A0A5B6WFD1_9ROSI</name>
<comment type="caution">
    <text evidence="1">The sequence shown here is derived from an EMBL/GenBank/DDBJ whole genome shotgun (WGS) entry which is preliminary data.</text>
</comment>
<proteinExistence type="predicted"/>
<reference evidence="2" key="1">
    <citation type="journal article" date="2019" name="Plant Biotechnol. J.">
        <title>Genome sequencing of the Australian wild diploid species Gossypium australe highlights disease resistance and delayed gland morphogenesis.</title>
        <authorList>
            <person name="Cai Y."/>
            <person name="Cai X."/>
            <person name="Wang Q."/>
            <person name="Wang P."/>
            <person name="Zhang Y."/>
            <person name="Cai C."/>
            <person name="Xu Y."/>
            <person name="Wang K."/>
            <person name="Zhou Z."/>
            <person name="Wang C."/>
            <person name="Geng S."/>
            <person name="Li B."/>
            <person name="Dong Q."/>
            <person name="Hou Y."/>
            <person name="Wang H."/>
            <person name="Ai P."/>
            <person name="Liu Z."/>
            <person name="Yi F."/>
            <person name="Sun M."/>
            <person name="An G."/>
            <person name="Cheng J."/>
            <person name="Zhang Y."/>
            <person name="Shi Q."/>
            <person name="Xie Y."/>
            <person name="Shi X."/>
            <person name="Chang Y."/>
            <person name="Huang F."/>
            <person name="Chen Y."/>
            <person name="Hong S."/>
            <person name="Mi L."/>
            <person name="Sun Q."/>
            <person name="Zhang L."/>
            <person name="Zhou B."/>
            <person name="Peng R."/>
            <person name="Zhang X."/>
            <person name="Liu F."/>
        </authorList>
    </citation>
    <scope>NUCLEOTIDE SEQUENCE [LARGE SCALE GENOMIC DNA]</scope>
    <source>
        <strain evidence="2">cv. PA1801</strain>
    </source>
</reference>
<evidence type="ECO:0000313" key="2">
    <source>
        <dbReference type="Proteomes" id="UP000325315"/>
    </source>
</evidence>
<evidence type="ECO:0000313" key="1">
    <source>
        <dbReference type="EMBL" id="KAA3480123.1"/>
    </source>
</evidence>
<sequence length="133" mass="15135">MEERKINRVKTQPSVDLNYGSVSGQSLRFVNSGEIPDAVLEVLARCTAFYLDHHLNIIRLSDESQYLQTIIDDSKEGIDVVFPCLQHLSIHYFWCLTCIWEDVLPEESFAALRTVFACMPQVDICLLNAAVRS</sequence>
<organism evidence="1 2">
    <name type="scientific">Gossypium australe</name>
    <dbReference type="NCBI Taxonomy" id="47621"/>
    <lineage>
        <taxon>Eukaryota</taxon>
        <taxon>Viridiplantae</taxon>
        <taxon>Streptophyta</taxon>
        <taxon>Embryophyta</taxon>
        <taxon>Tracheophyta</taxon>
        <taxon>Spermatophyta</taxon>
        <taxon>Magnoliopsida</taxon>
        <taxon>eudicotyledons</taxon>
        <taxon>Gunneridae</taxon>
        <taxon>Pentapetalae</taxon>
        <taxon>rosids</taxon>
        <taxon>malvids</taxon>
        <taxon>Malvales</taxon>
        <taxon>Malvaceae</taxon>
        <taxon>Malvoideae</taxon>
        <taxon>Gossypium</taxon>
    </lineage>
</organism>
<accession>A0A5B6WFD1</accession>
<gene>
    <name evidence="1" type="ORF">EPI10_020581</name>
</gene>
<protein>
    <submittedName>
        <fullName evidence="1">Disease resistance protein</fullName>
    </submittedName>
</protein>
<dbReference type="EMBL" id="SMMG02000003">
    <property type="protein sequence ID" value="KAA3480123.1"/>
    <property type="molecule type" value="Genomic_DNA"/>
</dbReference>
<keyword evidence="2" id="KW-1185">Reference proteome</keyword>